<protein>
    <submittedName>
        <fullName evidence="1">Uncharacterized protein</fullName>
    </submittedName>
</protein>
<name>A0ABQ1PKJ5_9ENTE</name>
<keyword evidence="2" id="KW-1185">Reference proteome</keyword>
<gene>
    <name evidence="1" type="ORF">GCM10011573_30360</name>
</gene>
<proteinExistence type="predicted"/>
<reference evidence="2" key="1">
    <citation type="journal article" date="2019" name="Int. J. Syst. Evol. Microbiol.">
        <title>The Global Catalogue of Microorganisms (GCM) 10K type strain sequencing project: providing services to taxonomists for standard genome sequencing and annotation.</title>
        <authorList>
            <consortium name="The Broad Institute Genomics Platform"/>
            <consortium name="The Broad Institute Genome Sequencing Center for Infectious Disease"/>
            <person name="Wu L."/>
            <person name="Ma J."/>
        </authorList>
    </citation>
    <scope>NUCLEOTIDE SEQUENCE [LARGE SCALE GENOMIC DNA]</scope>
    <source>
        <strain evidence="2">CGMCC 1.15942</strain>
    </source>
</reference>
<organism evidence="1 2">
    <name type="scientific">Enterococcus wangshanyuanii</name>
    <dbReference type="NCBI Taxonomy" id="2005703"/>
    <lineage>
        <taxon>Bacteria</taxon>
        <taxon>Bacillati</taxon>
        <taxon>Bacillota</taxon>
        <taxon>Bacilli</taxon>
        <taxon>Lactobacillales</taxon>
        <taxon>Enterococcaceae</taxon>
        <taxon>Enterococcus</taxon>
    </lineage>
</organism>
<sequence>MRPEIQCTYQTIGEAAAERKSQTTLKIMQLFIENGQINIGEKSYPIVYGDLYFIAEKQSYSITETNEELIQSTIEISAEHLKKVAKLLDFESEYKQIFEERGSFQVASPRYKAIDQRFKEAASVFKKDQPFAEALFFSRVIELMNYAVVTIKKTI</sequence>
<evidence type="ECO:0000313" key="1">
    <source>
        <dbReference type="EMBL" id="GGC98751.1"/>
    </source>
</evidence>
<dbReference type="RefSeq" id="WP_088269689.1">
    <property type="nucleotide sequence ID" value="NZ_BMKI01000008.1"/>
</dbReference>
<dbReference type="EMBL" id="BMKI01000008">
    <property type="protein sequence ID" value="GGC98751.1"/>
    <property type="molecule type" value="Genomic_DNA"/>
</dbReference>
<comment type="caution">
    <text evidence="1">The sequence shown here is derived from an EMBL/GenBank/DDBJ whole genome shotgun (WGS) entry which is preliminary data.</text>
</comment>
<accession>A0ABQ1PKJ5</accession>
<evidence type="ECO:0000313" key="2">
    <source>
        <dbReference type="Proteomes" id="UP000630615"/>
    </source>
</evidence>
<dbReference type="Proteomes" id="UP000630615">
    <property type="component" value="Unassembled WGS sequence"/>
</dbReference>